<accession>A0A3A1YNI8</accession>
<keyword evidence="3" id="KW-1185">Reference proteome</keyword>
<dbReference type="Gene3D" id="2.160.20.10">
    <property type="entry name" value="Single-stranded right-handed beta-helix, Pectin lyase-like"/>
    <property type="match status" value="1"/>
</dbReference>
<dbReference type="OrthoDB" id="218680at2"/>
<dbReference type="PANTHER" id="PTHR12338">
    <property type="entry name" value="AUTOTRANSPORTER"/>
    <property type="match status" value="1"/>
</dbReference>
<dbReference type="EMBL" id="NRJF01000005">
    <property type="protein sequence ID" value="RIY38799.1"/>
    <property type="molecule type" value="Genomic_DNA"/>
</dbReference>
<evidence type="ECO:0000313" key="2">
    <source>
        <dbReference type="EMBL" id="RIY38799.1"/>
    </source>
</evidence>
<dbReference type="Pfam" id="PF05860">
    <property type="entry name" value="TPS"/>
    <property type="match status" value="1"/>
</dbReference>
<feature type="domain" description="Filamentous haemagglutinin FhaB/tRNA nuclease CdiA-like TPS" evidence="1">
    <location>
        <begin position="1"/>
        <end position="74"/>
    </location>
</feature>
<evidence type="ECO:0000259" key="1">
    <source>
        <dbReference type="SMART" id="SM00912"/>
    </source>
</evidence>
<dbReference type="Proteomes" id="UP000265964">
    <property type="component" value="Unassembled WGS sequence"/>
</dbReference>
<dbReference type="SMART" id="SM00710">
    <property type="entry name" value="PbH1"/>
    <property type="match status" value="9"/>
</dbReference>
<sequence>FNINENEIVKFIQQSSDSAVLNRVLGGSISQILGTLQSNGKVFIVNPAGIVFGANSTVDVGSLVASTLDITNEDFLNGNYVFNQDKDKAIAQILTQGVIKVNDDGTLALVGGQVINTGVLEAKNGSVYLLAGQSITIQDLDNPLISYKVTAENKAVNLGEIVSKRATLLGNKVANGYTSASEFSDIMSNYATSATNAKINADGEIVLYGASVSDEVQTTAQTDSEVTGTTNSLVINNGTLNASNASGKGGTVKVLGDNVVLESNSVINASGQEGGEVYVGGDFQGNGSVKLANTTIVESGSVVDASGTTGNGGNIAVWGNYTYVDGSFLATSVAGKGGFLETSGKYITVADNISVNTSSQLGKSYYGNWLIDPVDLSIVNGSSTSVSGSWWYSGYTDYAGSKITDTTINNQLKSTSVTIAVSGNISITNAYIYTLSGNNNYLTIYTTGGGYNITNSTFNFGGNGTLTLTGYANFSVTNTTINVNSLVLGSGNGLTYTADDKYWLNISKSNITVRGSNGSSAVAYIRANAYASSSVTDTNITVENGTLDFRYNANLTFNNSNLTAESLILQANPDALNIDGVTTTLANSSVNVTKSLVLNNTRSSLNIENTTINGSDTATITSSVKSLNVTDNSSISGNVVSLSTTDGDVSVSNSSVTSETNTTLNAVGGNVTFDSAKVGVTEGVINICATNNVTLTDTVTLEMTNSSDLNVYGGNYATVSNVSLDADTLTIGGGNVTVENTSLNAKSNLSVTGCETVSVTNTTAESCANLTVASTNGTTYLQNASLTAGDSVSLTAKENLTLDNHTFVNATGSVLISSSNASTTVEGSNVTAGNVTLSANDTLTVNNSNISGSKGLSFNSNNSDVNLAASSYATGDNANFTVTAGGNATVDATTANYTFGNGTNLTVKAAGNATVSNLDINTANVVLEGGNVTSTNNTFNGIGEFTVNATNNATLENTKVNATNVNVTAGENATLTNGTIINSTGNASVVATNGSTVVEGSNITAANVALSANDTLTVNNSNISGAKSLSLNANKSDVNVAASALATGEDANFTVTAGGNATVNATGVNLGNGTDLTVKAGNNAQVSNFNYNSGNVSVDGANVTLTNNTFNGTGTFTVNASSDATLTDTHVNATEVSVAANGTANVSDSSFNATAGNATFTAGDDLALNNTTVNATANITATAGDSLSLGNGTILTAAENATIKAVNGSATVEGTNVTANNVDLSANEALTVNNSNISGTKAVTLNSNTADVDFTNGTLATGENANFTVTAGGNATVNATGVSLGDGTDLTVTAGNNAQVSNFDYNSGNVSVEGTNVTLTNNTFNGTGTFTVNASSDATLTDTHVNATEVSVEANGTLNATDSSFNATAGNATFTAGDDLALNNTTVNATANITAIAGDNLSLGNGTILTAAENATIKAVNGSATVEGTNVTANNVVLSANEALTVNNSNISGTKAVTLNSNTADVDFTDGKLSTGENANFTVTAGGNATVNATGVSLGDGTDLTVTAGNNAQVSNFNYNSGNVSVAGTNVTLTNNTFNSTGKVEITSEESTTLTDTNVNATDVNLSSNGSTTVTNSTLEARDGYANVTSKEDTTIESSNISGNQGVNIVAENGTT</sequence>
<gene>
    <name evidence="2" type="ORF">CKF59_00235</name>
</gene>
<feature type="non-terminal residue" evidence="2">
    <location>
        <position position="1"/>
    </location>
</feature>
<dbReference type="SMART" id="SM00912">
    <property type="entry name" value="Haemagg_act"/>
    <property type="match status" value="1"/>
</dbReference>
<evidence type="ECO:0000313" key="3">
    <source>
        <dbReference type="Proteomes" id="UP000265964"/>
    </source>
</evidence>
<feature type="non-terminal residue" evidence="2">
    <location>
        <position position="1616"/>
    </location>
</feature>
<proteinExistence type="predicted"/>
<dbReference type="InterPro" id="IPR012334">
    <property type="entry name" value="Pectin_lyas_fold"/>
</dbReference>
<dbReference type="PANTHER" id="PTHR12338:SF5">
    <property type="entry name" value="ANTIGEN 43-RELATED"/>
    <property type="match status" value="1"/>
</dbReference>
<dbReference type="NCBIfam" id="TIGR01901">
    <property type="entry name" value="adhes_NPXG"/>
    <property type="match status" value="1"/>
</dbReference>
<dbReference type="RefSeq" id="WP_119533978.1">
    <property type="nucleotide sequence ID" value="NZ_NRJF01000005.1"/>
</dbReference>
<organism evidence="2 3">
    <name type="scientific">Psittacicella gerlachiana</name>
    <dbReference type="NCBI Taxonomy" id="2028574"/>
    <lineage>
        <taxon>Bacteria</taxon>
        <taxon>Pseudomonadati</taxon>
        <taxon>Pseudomonadota</taxon>
        <taxon>Gammaproteobacteria</taxon>
        <taxon>Pasteurellales</taxon>
        <taxon>Psittacicellaceae</taxon>
        <taxon>Psittacicella</taxon>
    </lineage>
</organism>
<protein>
    <recommendedName>
        <fullName evidence="1">Filamentous haemagglutinin FhaB/tRNA nuclease CdiA-like TPS domain-containing protein</fullName>
    </recommendedName>
</protein>
<dbReference type="SUPFAM" id="SSF51126">
    <property type="entry name" value="Pectin lyase-like"/>
    <property type="match status" value="1"/>
</dbReference>
<dbReference type="InterPro" id="IPR006626">
    <property type="entry name" value="PbH1"/>
</dbReference>
<name>A0A3A1YNI8_9GAMM</name>
<dbReference type="InterPro" id="IPR050909">
    <property type="entry name" value="Bact_Autotransporter_VF"/>
</dbReference>
<comment type="caution">
    <text evidence="2">The sequence shown here is derived from an EMBL/GenBank/DDBJ whole genome shotgun (WGS) entry which is preliminary data.</text>
</comment>
<dbReference type="InterPro" id="IPR008638">
    <property type="entry name" value="FhaB/CdiA-like_TPS"/>
</dbReference>
<dbReference type="InterPro" id="IPR011050">
    <property type="entry name" value="Pectin_lyase_fold/virulence"/>
</dbReference>
<reference evidence="2 3" key="1">
    <citation type="submission" date="2017-08" db="EMBL/GenBank/DDBJ databases">
        <title>Reclassification of Bisgaard taxon 37 and 44.</title>
        <authorList>
            <person name="Christensen H."/>
        </authorList>
    </citation>
    <scope>NUCLEOTIDE SEQUENCE [LARGE SCALE GENOMIC DNA]</scope>
    <source>
        <strain evidence="2 3">EEAB3T1</strain>
    </source>
</reference>